<reference evidence="6" key="1">
    <citation type="journal article" date="2006" name="Science">
        <title>Ancient noncoding elements conserved in the human genome.</title>
        <authorList>
            <person name="Venkatesh B."/>
            <person name="Kirkness E.F."/>
            <person name="Loh Y.H."/>
            <person name="Halpern A.L."/>
            <person name="Lee A.P."/>
            <person name="Johnson J."/>
            <person name="Dandona N."/>
            <person name="Viswanathan L.D."/>
            <person name="Tay A."/>
            <person name="Venter J.C."/>
            <person name="Strausberg R.L."/>
            <person name="Brenner S."/>
        </authorList>
    </citation>
    <scope>NUCLEOTIDE SEQUENCE [LARGE SCALE GENOMIC DNA]</scope>
</reference>
<feature type="region of interest" description="Disordered" evidence="3">
    <location>
        <begin position="97"/>
        <end position="146"/>
    </location>
</feature>
<dbReference type="GO" id="GO:0016925">
    <property type="term" value="P:protein sumoylation"/>
    <property type="evidence" value="ECO:0007669"/>
    <property type="project" value="UniProtKB-UniPathway"/>
</dbReference>
<organism evidence="5 6">
    <name type="scientific">Callorhinchus milii</name>
    <name type="common">Ghost shark</name>
    <dbReference type="NCBI Taxonomy" id="7868"/>
    <lineage>
        <taxon>Eukaryota</taxon>
        <taxon>Metazoa</taxon>
        <taxon>Chordata</taxon>
        <taxon>Craniata</taxon>
        <taxon>Vertebrata</taxon>
        <taxon>Chondrichthyes</taxon>
        <taxon>Holocephali</taxon>
        <taxon>Chimaeriformes</taxon>
        <taxon>Callorhinchidae</taxon>
        <taxon>Callorhinchus</taxon>
    </lineage>
</organism>
<reference evidence="6" key="2">
    <citation type="journal article" date="2007" name="PLoS Biol.">
        <title>Survey sequencing and comparative analysis of the elephant shark (Callorhinchus milii) genome.</title>
        <authorList>
            <person name="Venkatesh B."/>
            <person name="Kirkness E.F."/>
            <person name="Loh Y.H."/>
            <person name="Halpern A.L."/>
            <person name="Lee A.P."/>
            <person name="Johnson J."/>
            <person name="Dandona N."/>
            <person name="Viswanathan L.D."/>
            <person name="Tay A."/>
            <person name="Venter J.C."/>
            <person name="Strausberg R.L."/>
            <person name="Brenner S."/>
        </authorList>
    </citation>
    <scope>NUCLEOTIDE SEQUENCE [LARGE SCALE GENOMIC DNA]</scope>
</reference>
<sequence>MTATVPNTITVNWTSEYGRNYSVSVYLVKQLTSATLLQRLRAKGIRNPDHSRALSKNLSSQILWQRHTHTHTHTAWHDCPLLPVILTHPRFRRLWVRSPNPPHCRPFRRAVKPHSLSSPSRADADGGGGAGDEKGLSLSPGVPSDR</sequence>
<dbReference type="STRING" id="7868.ENSCMIP00000001054"/>
<evidence type="ECO:0000256" key="1">
    <source>
        <dbReference type="ARBA" id="ARBA00004718"/>
    </source>
</evidence>
<dbReference type="InterPro" id="IPR038654">
    <property type="entry name" value="PINIT_sf"/>
</dbReference>
<evidence type="ECO:0000256" key="3">
    <source>
        <dbReference type="SAM" id="MobiDB-lite"/>
    </source>
</evidence>
<protein>
    <submittedName>
        <fullName evidence="5">E3 SUMO-protein ligase PIAS3-like</fullName>
    </submittedName>
</protein>
<dbReference type="Gene3D" id="2.60.120.780">
    <property type="entry name" value="PINIT domain"/>
    <property type="match status" value="1"/>
</dbReference>
<dbReference type="Ensembl" id="ENSCMIT00000001107.1">
    <property type="protein sequence ID" value="ENSCMIP00000001054.1"/>
    <property type="gene ID" value="ENSCMIG00000000704.1"/>
</dbReference>
<dbReference type="UniPathway" id="UPA00886"/>
<reference evidence="5" key="4">
    <citation type="submission" date="2025-08" db="UniProtKB">
        <authorList>
            <consortium name="Ensembl"/>
        </authorList>
    </citation>
    <scope>IDENTIFICATION</scope>
</reference>
<comment type="similarity">
    <text evidence="2">Belongs to the PIAS family.</text>
</comment>
<accession>A0A4W3GSS3</accession>
<evidence type="ECO:0000313" key="6">
    <source>
        <dbReference type="Proteomes" id="UP000314986"/>
    </source>
</evidence>
<name>A0A4W3GSS3_CALMI</name>
<comment type="pathway">
    <text evidence="1">Protein modification; protein sumoylation.</text>
</comment>
<dbReference type="PROSITE" id="PS51466">
    <property type="entry name" value="PINIT"/>
    <property type="match status" value="1"/>
</dbReference>
<evidence type="ECO:0000259" key="4">
    <source>
        <dbReference type="PROSITE" id="PS51466"/>
    </source>
</evidence>
<evidence type="ECO:0000256" key="2">
    <source>
        <dbReference type="ARBA" id="ARBA00005383"/>
    </source>
</evidence>
<reference evidence="5" key="5">
    <citation type="submission" date="2025-09" db="UniProtKB">
        <authorList>
            <consortium name="Ensembl"/>
        </authorList>
    </citation>
    <scope>IDENTIFICATION</scope>
</reference>
<reference evidence="6" key="3">
    <citation type="journal article" date="2014" name="Nature">
        <title>Elephant shark genome provides unique insights into gnathostome evolution.</title>
        <authorList>
            <consortium name="International Elephant Shark Genome Sequencing Consortium"/>
            <person name="Venkatesh B."/>
            <person name="Lee A.P."/>
            <person name="Ravi V."/>
            <person name="Maurya A.K."/>
            <person name="Lian M.M."/>
            <person name="Swann J.B."/>
            <person name="Ohta Y."/>
            <person name="Flajnik M.F."/>
            <person name="Sutoh Y."/>
            <person name="Kasahara M."/>
            <person name="Hoon S."/>
            <person name="Gangu V."/>
            <person name="Roy S.W."/>
            <person name="Irimia M."/>
            <person name="Korzh V."/>
            <person name="Kondrychyn I."/>
            <person name="Lim Z.W."/>
            <person name="Tay B.H."/>
            <person name="Tohari S."/>
            <person name="Kong K.W."/>
            <person name="Ho S."/>
            <person name="Lorente-Galdos B."/>
            <person name="Quilez J."/>
            <person name="Marques-Bonet T."/>
            <person name="Raney B.J."/>
            <person name="Ingham P.W."/>
            <person name="Tay A."/>
            <person name="Hillier L.W."/>
            <person name="Minx P."/>
            <person name="Boehm T."/>
            <person name="Wilson R.K."/>
            <person name="Brenner S."/>
            <person name="Warren W.C."/>
        </authorList>
    </citation>
    <scope>NUCLEOTIDE SEQUENCE [LARGE SCALE GENOMIC DNA]</scope>
</reference>
<dbReference type="InterPro" id="IPR023321">
    <property type="entry name" value="PINIT"/>
</dbReference>
<proteinExistence type="inferred from homology"/>
<dbReference type="InParanoid" id="A0A4W3GSS3"/>
<dbReference type="AlphaFoldDB" id="A0A4W3GSS3"/>
<feature type="domain" description="PINIT" evidence="4">
    <location>
        <begin position="1"/>
        <end position="31"/>
    </location>
</feature>
<evidence type="ECO:0000313" key="5">
    <source>
        <dbReference type="Ensembl" id="ENSCMIP00000001054.1"/>
    </source>
</evidence>
<dbReference type="Proteomes" id="UP000314986">
    <property type="component" value="Unassembled WGS sequence"/>
</dbReference>
<keyword evidence="6" id="KW-1185">Reference proteome</keyword>